<feature type="compositionally biased region" description="Low complexity" evidence="1">
    <location>
        <begin position="129"/>
        <end position="151"/>
    </location>
</feature>
<feature type="compositionally biased region" description="Basic and acidic residues" evidence="1">
    <location>
        <begin position="182"/>
        <end position="192"/>
    </location>
</feature>
<feature type="compositionally biased region" description="Basic and acidic residues" evidence="1">
    <location>
        <begin position="152"/>
        <end position="170"/>
    </location>
</feature>
<feature type="region of interest" description="Disordered" evidence="1">
    <location>
        <begin position="104"/>
        <end position="192"/>
    </location>
</feature>
<accession>A0A833PD84</accession>
<gene>
    <name evidence="3" type="ORF">GAK29_01624</name>
</gene>
<dbReference type="EMBL" id="WNDP01000031">
    <property type="protein sequence ID" value="KAF1025954.1"/>
    <property type="molecule type" value="Genomic_DNA"/>
</dbReference>
<organism evidence="3 4">
    <name type="scientific">Acinetobacter bereziniae</name>
    <name type="common">Acinetobacter genomosp. 10</name>
    <dbReference type="NCBI Taxonomy" id="106648"/>
    <lineage>
        <taxon>Bacteria</taxon>
        <taxon>Pseudomonadati</taxon>
        <taxon>Pseudomonadota</taxon>
        <taxon>Gammaproteobacteria</taxon>
        <taxon>Moraxellales</taxon>
        <taxon>Moraxellaceae</taxon>
        <taxon>Acinetobacter</taxon>
    </lineage>
</organism>
<evidence type="ECO:0000313" key="4">
    <source>
        <dbReference type="Proteomes" id="UP000490535"/>
    </source>
</evidence>
<protein>
    <submittedName>
        <fullName evidence="3">Uncharacterized protein</fullName>
    </submittedName>
</protein>
<dbReference type="Proteomes" id="UP000490535">
    <property type="component" value="Unassembled WGS sequence"/>
</dbReference>
<name>A0A833PD84_ACIBZ</name>
<sequence>MTQEKQTSIRILQSKPVKKTLGKSSVFLLGLLTGIIISAIFFFVFINLNQAELSSDSTEAVTSAQETDVQPHSEETVATQHDESAGVYKQHMNEKDFNQIFKHENKPAPQPSAKGSSPFEQMLKPEVKPAPALASKPPVVPAKPVAAATAKPKVEPKVAEKEAPAKKEEAQEISPEATVKMTIERKEIENKP</sequence>
<keyword evidence="2" id="KW-0812">Transmembrane</keyword>
<evidence type="ECO:0000256" key="1">
    <source>
        <dbReference type="SAM" id="MobiDB-lite"/>
    </source>
</evidence>
<evidence type="ECO:0000256" key="2">
    <source>
        <dbReference type="SAM" id="Phobius"/>
    </source>
</evidence>
<dbReference type="AlphaFoldDB" id="A0A833PD84"/>
<evidence type="ECO:0000313" key="3">
    <source>
        <dbReference type="EMBL" id="KAF1025954.1"/>
    </source>
</evidence>
<comment type="caution">
    <text evidence="3">The sequence shown here is derived from an EMBL/GenBank/DDBJ whole genome shotgun (WGS) entry which is preliminary data.</text>
</comment>
<keyword evidence="2" id="KW-0472">Membrane</keyword>
<feature type="transmembrane region" description="Helical" evidence="2">
    <location>
        <begin position="21"/>
        <end position="46"/>
    </location>
</feature>
<keyword evidence="2" id="KW-1133">Transmembrane helix</keyword>
<proteinExistence type="predicted"/>
<reference evidence="4" key="1">
    <citation type="journal article" date="2020" name="MBio">
        <title>Horizontal gene transfer to a defensive symbiont with a reduced genome amongst a multipartite beetle microbiome.</title>
        <authorList>
            <person name="Waterworth S.C."/>
            <person name="Florez L.V."/>
            <person name="Rees E.R."/>
            <person name="Hertweck C."/>
            <person name="Kaltenpoth M."/>
            <person name="Kwan J.C."/>
        </authorList>
    </citation>
    <scope>NUCLEOTIDE SEQUENCE [LARGE SCALE GENOMIC DNA]</scope>
</reference>